<dbReference type="Pfam" id="PF13749">
    <property type="entry name" value="HATPase_c_4"/>
    <property type="match status" value="1"/>
</dbReference>
<dbReference type="AlphaFoldDB" id="A0A6S6S907"/>
<evidence type="ECO:0000259" key="1">
    <source>
        <dbReference type="Pfam" id="PF04326"/>
    </source>
</evidence>
<gene>
    <name evidence="2" type="ORF">HELGO_WM11830</name>
</gene>
<dbReference type="EMBL" id="CACVAU010000013">
    <property type="protein sequence ID" value="CAA6804263.1"/>
    <property type="molecule type" value="Genomic_DNA"/>
</dbReference>
<dbReference type="Gene3D" id="3.30.950.30">
    <property type="entry name" value="Schlafen, AAA domain"/>
    <property type="match status" value="1"/>
</dbReference>
<dbReference type="Pfam" id="PF04326">
    <property type="entry name" value="SLFN_AlbA_2"/>
    <property type="match status" value="1"/>
</dbReference>
<name>A0A6S6S907_9BACT</name>
<dbReference type="PANTHER" id="PTHR30595:SF6">
    <property type="entry name" value="SCHLAFEN ALBA-2 DOMAIN-CONTAINING PROTEIN"/>
    <property type="match status" value="1"/>
</dbReference>
<dbReference type="InterPro" id="IPR038475">
    <property type="entry name" value="RecG_C_sf"/>
</dbReference>
<feature type="domain" description="Schlafen AlbA-2" evidence="1">
    <location>
        <begin position="23"/>
        <end position="142"/>
    </location>
</feature>
<dbReference type="InterPro" id="IPR007421">
    <property type="entry name" value="Schlafen_AlbA_2_dom"/>
</dbReference>
<proteinExistence type="predicted"/>
<reference evidence="2" key="1">
    <citation type="submission" date="2020-01" db="EMBL/GenBank/DDBJ databases">
        <authorList>
            <person name="Meier V. D."/>
            <person name="Meier V D."/>
        </authorList>
    </citation>
    <scope>NUCLEOTIDE SEQUENCE</scope>
    <source>
        <strain evidence="2">HLG_WM_MAG_05</strain>
    </source>
</reference>
<sequence>MKSWENKLYALLDASLNPIPQELNELDWKENISPNNKKLSKHLCAFANHAGGGFLVFGIDDKNGTILGIDKTSIEKIIDSLSSLARDTLEPLIFIDHMVIEYQTKVLLVIHIPESKVKPVYIKSGNMMDNTHIRTGGSTREASRQEIGALMLYSKTPVFEELYASNIVSRNDLFLLLEYQSVFELLKKPVPQSLDEVVNFLIEEKMVHKLSEEQFYITNLGALVAGYDLNKFEELSRKTIRIIKYKGYNKVITEQEINGKKGYAIAFEKLIGFIHTMLPQSEIIEKAFRKTVTVYPDIALRELIANALIHQDFTIRGTGPMIEIFEDRLEITNPGKLLPSKNIERIIGTTPQSRNELLASHFRRYEICEERGTGFQKTITAIELYGLPPLKLEEGDNYFKATIYTPKTFANMSYEERLRACYQHATIRYLSNSAMTNTTLRERFKMHEKQRSMVSRLITDAVKSNLIKPKDPNNISSKFAEYIPYWG</sequence>
<accession>A0A6S6S907</accession>
<dbReference type="InterPro" id="IPR038461">
    <property type="entry name" value="Schlafen_AlbA_2_dom_sf"/>
</dbReference>
<dbReference type="Gene3D" id="3.30.565.60">
    <property type="match status" value="1"/>
</dbReference>
<protein>
    <submittedName>
        <fullName evidence="2">HTH transcriptional regulator</fullName>
    </submittedName>
</protein>
<dbReference type="PANTHER" id="PTHR30595">
    <property type="entry name" value="GLPR-RELATED TRANSCRIPTIONAL REPRESSOR"/>
    <property type="match status" value="1"/>
</dbReference>
<organism evidence="2">
    <name type="scientific">uncultured Sulfurovum sp</name>
    <dbReference type="NCBI Taxonomy" id="269237"/>
    <lineage>
        <taxon>Bacteria</taxon>
        <taxon>Pseudomonadati</taxon>
        <taxon>Campylobacterota</taxon>
        <taxon>Epsilonproteobacteria</taxon>
        <taxon>Campylobacterales</taxon>
        <taxon>Sulfurovaceae</taxon>
        <taxon>Sulfurovum</taxon>
        <taxon>environmental samples</taxon>
    </lineage>
</organism>
<evidence type="ECO:0000313" key="2">
    <source>
        <dbReference type="EMBL" id="CAA6804263.1"/>
    </source>
</evidence>